<dbReference type="InterPro" id="IPR005667">
    <property type="entry name" value="Sulph_transpt2"/>
</dbReference>
<evidence type="ECO:0000256" key="10">
    <source>
        <dbReference type="ARBA" id="ARBA00025323"/>
    </source>
</evidence>
<dbReference type="Proteomes" id="UP000278006">
    <property type="component" value="Unassembled WGS sequence"/>
</dbReference>
<comment type="subunit">
    <text evidence="2">The complex is composed of two ATP-binding proteins (CysA), two transmembrane proteins (CysT and CysW) and a solute-binding protein (CysP).</text>
</comment>
<keyword evidence="8" id="KW-0764">Sulfate transport</keyword>
<dbReference type="Pfam" id="PF00528">
    <property type="entry name" value="BPD_transp_1"/>
    <property type="match status" value="1"/>
</dbReference>
<dbReference type="InterPro" id="IPR000515">
    <property type="entry name" value="MetI-like"/>
</dbReference>
<dbReference type="Gene3D" id="1.10.3720.10">
    <property type="entry name" value="MetI-like"/>
    <property type="match status" value="1"/>
</dbReference>
<evidence type="ECO:0000256" key="6">
    <source>
        <dbReference type="ARBA" id="ARBA00022692"/>
    </source>
</evidence>
<proteinExistence type="predicted"/>
<dbReference type="GO" id="GO:0015419">
    <property type="term" value="F:ABC-type sulfate transporter activity"/>
    <property type="evidence" value="ECO:0007669"/>
    <property type="project" value="InterPro"/>
</dbReference>
<evidence type="ECO:0000256" key="5">
    <source>
        <dbReference type="ARBA" id="ARBA00022519"/>
    </source>
</evidence>
<sequence>MSQSSQTPSTGVPRNAVTTTESPLVRGVLITIALGFLLLFLLLPLIAVFAEAFRQGTGAFLRAFESSDTWAAVRLTLLTAAIVVPLNIVFGVMAAWAIAKYEFKGKAFLITLIDLPFSISPVVAGLVYVLLYGIHGWLGPFLQAHDLKIIFAVPGIVLVTVFVTFPFIARELIPLMEAQGNEEEQAAIVLGASGFRTFLSVTLPNVKWGLIYGVILCNARAMGEFGAVSVVSGHIRGQTNTIPLHVEILYTDYQSVAAFSVATLLALLALVTLALKTWAEWRHEAQLKKAAEAAPENPYASATQIEQAVGRASPITATNTWAQQPTLIVPARNQ</sequence>
<keyword evidence="4" id="KW-1003">Cell membrane</keyword>
<keyword evidence="5" id="KW-0997">Cell inner membrane</keyword>
<evidence type="ECO:0000256" key="3">
    <source>
        <dbReference type="ARBA" id="ARBA00022448"/>
    </source>
</evidence>
<dbReference type="AlphaFoldDB" id="A0A3M6R0H5"/>
<reference evidence="14 15" key="1">
    <citation type="submission" date="2018-10" db="EMBL/GenBank/DDBJ databases">
        <title>Draft genome of Cortibacter populi DSM10536.</title>
        <authorList>
            <person name="Bernier A.-M."/>
            <person name="Bernard K."/>
        </authorList>
    </citation>
    <scope>NUCLEOTIDE SEQUENCE [LARGE SCALE GENOMIC DNA]</scope>
    <source>
        <strain evidence="14 15">DSM 105136</strain>
    </source>
</reference>
<feature type="transmembrane region" description="Helical" evidence="12">
    <location>
        <begin position="28"/>
        <end position="50"/>
    </location>
</feature>
<feature type="transmembrane region" description="Helical" evidence="12">
    <location>
        <begin position="71"/>
        <end position="99"/>
    </location>
</feature>
<keyword evidence="7 12" id="KW-1133">Transmembrane helix</keyword>
<dbReference type="GO" id="GO:0005886">
    <property type="term" value="C:plasma membrane"/>
    <property type="evidence" value="ECO:0007669"/>
    <property type="project" value="UniProtKB-SubCell"/>
</dbReference>
<dbReference type="RefSeq" id="WP_122226892.1">
    <property type="nucleotide sequence ID" value="NZ_RDQO01000001.1"/>
</dbReference>
<accession>A0A3M6R0H5</accession>
<dbReference type="FunFam" id="1.10.3720.10:FF:000015">
    <property type="entry name" value="Sulfate ABC transporter, permease CysW"/>
    <property type="match status" value="1"/>
</dbReference>
<evidence type="ECO:0000256" key="12">
    <source>
        <dbReference type="SAM" id="Phobius"/>
    </source>
</evidence>
<organism evidence="14 15">
    <name type="scientific">Corticibacter populi</name>
    <dbReference type="NCBI Taxonomy" id="1550736"/>
    <lineage>
        <taxon>Bacteria</taxon>
        <taxon>Pseudomonadati</taxon>
        <taxon>Pseudomonadota</taxon>
        <taxon>Betaproteobacteria</taxon>
        <taxon>Burkholderiales</taxon>
        <taxon>Comamonadaceae</taxon>
        <taxon>Corticibacter</taxon>
    </lineage>
</organism>
<feature type="transmembrane region" description="Helical" evidence="12">
    <location>
        <begin position="119"/>
        <end position="138"/>
    </location>
</feature>
<name>A0A3M6R0H5_9BURK</name>
<evidence type="ECO:0000256" key="8">
    <source>
        <dbReference type="ARBA" id="ARBA00023032"/>
    </source>
</evidence>
<comment type="caution">
    <text evidence="14">The sequence shown here is derived from an EMBL/GenBank/DDBJ whole genome shotgun (WGS) entry which is preliminary data.</text>
</comment>
<gene>
    <name evidence="14" type="primary">cysW</name>
    <name evidence="14" type="ORF">D8I35_06805</name>
</gene>
<evidence type="ECO:0000256" key="11">
    <source>
        <dbReference type="ARBA" id="ARBA00067681"/>
    </source>
</evidence>
<dbReference type="InterPro" id="IPR011866">
    <property type="entry name" value="CysW_permease"/>
</dbReference>
<dbReference type="PROSITE" id="PS50928">
    <property type="entry name" value="ABC_TM1"/>
    <property type="match status" value="1"/>
</dbReference>
<feature type="transmembrane region" description="Helical" evidence="12">
    <location>
        <begin position="150"/>
        <end position="169"/>
    </location>
</feature>
<dbReference type="PANTHER" id="PTHR30406">
    <property type="entry name" value="SULFATE TRANSPORT SYSTEM PERMEASE PROTEIN"/>
    <property type="match status" value="1"/>
</dbReference>
<evidence type="ECO:0000256" key="4">
    <source>
        <dbReference type="ARBA" id="ARBA00022475"/>
    </source>
</evidence>
<dbReference type="NCBIfam" id="TIGR00969">
    <property type="entry name" value="3a0106s02"/>
    <property type="match status" value="1"/>
</dbReference>
<evidence type="ECO:0000256" key="9">
    <source>
        <dbReference type="ARBA" id="ARBA00023136"/>
    </source>
</evidence>
<dbReference type="PANTHER" id="PTHR30406:SF1">
    <property type="entry name" value="SULFATE TRANSPORT SYSTEM PERMEASE PROTEIN CYSW"/>
    <property type="match status" value="1"/>
</dbReference>
<evidence type="ECO:0000256" key="2">
    <source>
        <dbReference type="ARBA" id="ARBA00011779"/>
    </source>
</evidence>
<feature type="transmembrane region" description="Helical" evidence="12">
    <location>
        <begin position="256"/>
        <end position="279"/>
    </location>
</feature>
<dbReference type="CDD" id="cd06261">
    <property type="entry name" value="TM_PBP2"/>
    <property type="match status" value="1"/>
</dbReference>
<dbReference type="EMBL" id="RDQO01000001">
    <property type="protein sequence ID" value="RMX08748.1"/>
    <property type="molecule type" value="Genomic_DNA"/>
</dbReference>
<keyword evidence="3" id="KW-0813">Transport</keyword>
<dbReference type="SUPFAM" id="SSF161098">
    <property type="entry name" value="MetI-like"/>
    <property type="match status" value="1"/>
</dbReference>
<evidence type="ECO:0000259" key="13">
    <source>
        <dbReference type="PROSITE" id="PS50928"/>
    </source>
</evidence>
<evidence type="ECO:0000256" key="1">
    <source>
        <dbReference type="ARBA" id="ARBA00004429"/>
    </source>
</evidence>
<dbReference type="OrthoDB" id="9774448at2"/>
<dbReference type="InterPro" id="IPR035906">
    <property type="entry name" value="MetI-like_sf"/>
</dbReference>
<keyword evidence="6 12" id="KW-0812">Transmembrane</keyword>
<comment type="subcellular location">
    <subcellularLocation>
        <location evidence="1">Cell inner membrane</location>
        <topology evidence="1">Multi-pass membrane protein</topology>
    </subcellularLocation>
</comment>
<evidence type="ECO:0000313" key="14">
    <source>
        <dbReference type="EMBL" id="RMX08748.1"/>
    </source>
</evidence>
<feature type="domain" description="ABC transmembrane type-1" evidence="13">
    <location>
        <begin position="73"/>
        <end position="274"/>
    </location>
</feature>
<keyword evidence="15" id="KW-1185">Reference proteome</keyword>
<evidence type="ECO:0000256" key="7">
    <source>
        <dbReference type="ARBA" id="ARBA00022989"/>
    </source>
</evidence>
<comment type="function">
    <text evidence="10">Part of the ABC transporter complex CysAWTP (TC 3.A.1.6.1) involved in sulfate/thiosulfate import. Probably responsible for the translocation of the substrate across the membrane.</text>
</comment>
<protein>
    <recommendedName>
        <fullName evidence="11">Sulfate transport system permease protein CysW</fullName>
    </recommendedName>
</protein>
<evidence type="ECO:0000313" key="15">
    <source>
        <dbReference type="Proteomes" id="UP000278006"/>
    </source>
</evidence>
<dbReference type="NCBIfam" id="TIGR02140">
    <property type="entry name" value="permease_CysW"/>
    <property type="match status" value="1"/>
</dbReference>
<keyword evidence="9 12" id="KW-0472">Membrane</keyword>